<protein>
    <submittedName>
        <fullName evidence="2">Uncharacterized protein</fullName>
    </submittedName>
</protein>
<dbReference type="EMBL" id="CP031001">
    <property type="protein sequence ID" value="QHN78858.1"/>
    <property type="molecule type" value="Genomic_DNA"/>
</dbReference>
<feature type="region of interest" description="Disordered" evidence="1">
    <location>
        <begin position="1"/>
        <end position="26"/>
    </location>
</feature>
<dbReference type="Proteomes" id="UP000464620">
    <property type="component" value="Chromosome B09"/>
</dbReference>
<evidence type="ECO:0000313" key="2">
    <source>
        <dbReference type="EMBL" id="QHN78858.1"/>
    </source>
</evidence>
<evidence type="ECO:0000256" key="1">
    <source>
        <dbReference type="SAM" id="MobiDB-lite"/>
    </source>
</evidence>
<gene>
    <name evidence="2" type="ORF">DS421_19g665010</name>
</gene>
<name>A0A6B9VFC1_ARAHY</name>
<evidence type="ECO:0000313" key="3">
    <source>
        <dbReference type="Proteomes" id="UP000464620"/>
    </source>
</evidence>
<dbReference type="AlphaFoldDB" id="A0A6B9VFC1"/>
<sequence length="76" mass="8338">MHLLHRHRVPSATLPRVQSSSHSSPLRHASSIAAVMHPHLAVAPSRVREPLSPLQTAVRYSHSIVQSLSPVHVYGI</sequence>
<reference evidence="2 3" key="1">
    <citation type="submission" date="2020-01" db="EMBL/GenBank/DDBJ databases">
        <title>Genome sequence of Arachis hypogaea, cultivar Shitouqi.</title>
        <authorList>
            <person name="Zhuang W."/>
            <person name="Chen H."/>
            <person name="Varshney R."/>
            <person name="Wang D."/>
            <person name="Ming R."/>
        </authorList>
    </citation>
    <scope>NUCLEOTIDE SEQUENCE [LARGE SCALE GENOMIC DNA]</scope>
    <source>
        <tissue evidence="2">Young leaf</tissue>
    </source>
</reference>
<accession>A0A6B9VFC1</accession>
<proteinExistence type="predicted"/>
<organism evidence="2 3">
    <name type="scientific">Arachis hypogaea</name>
    <name type="common">Peanut</name>
    <dbReference type="NCBI Taxonomy" id="3818"/>
    <lineage>
        <taxon>Eukaryota</taxon>
        <taxon>Viridiplantae</taxon>
        <taxon>Streptophyta</taxon>
        <taxon>Embryophyta</taxon>
        <taxon>Tracheophyta</taxon>
        <taxon>Spermatophyta</taxon>
        <taxon>Magnoliopsida</taxon>
        <taxon>eudicotyledons</taxon>
        <taxon>Gunneridae</taxon>
        <taxon>Pentapetalae</taxon>
        <taxon>rosids</taxon>
        <taxon>fabids</taxon>
        <taxon>Fabales</taxon>
        <taxon>Fabaceae</taxon>
        <taxon>Papilionoideae</taxon>
        <taxon>50 kb inversion clade</taxon>
        <taxon>dalbergioids sensu lato</taxon>
        <taxon>Dalbergieae</taxon>
        <taxon>Pterocarpus clade</taxon>
        <taxon>Arachis</taxon>
    </lineage>
</organism>